<reference evidence="6 7" key="1">
    <citation type="submission" date="2017-06" db="EMBL/GenBank/DDBJ databases">
        <title>Genome sequencing of cyanobaciteial culture collection at National Institute for Environmental Studies (NIES).</title>
        <authorList>
            <person name="Hirose Y."/>
            <person name="Shimura Y."/>
            <person name="Fujisawa T."/>
            <person name="Nakamura Y."/>
            <person name="Kawachi M."/>
        </authorList>
    </citation>
    <scope>NUCLEOTIDE SEQUENCE [LARGE SCALE GENOMIC DNA]</scope>
    <source>
        <strain evidence="6 7">NIES-2135</strain>
    </source>
</reference>
<dbReference type="Gene3D" id="1.10.443.10">
    <property type="entry name" value="Intergrase catalytic core"/>
    <property type="match status" value="1"/>
</dbReference>
<keyword evidence="2" id="KW-0238">DNA-binding</keyword>
<proteinExistence type="inferred from homology"/>
<evidence type="ECO:0000313" key="6">
    <source>
        <dbReference type="EMBL" id="BAY56058.1"/>
    </source>
</evidence>
<gene>
    <name evidence="6" type="ORF">NIES2135_28860</name>
</gene>
<dbReference type="PANTHER" id="PTHR30349:SF41">
    <property type="entry name" value="INTEGRASE_RECOMBINASE PROTEIN MJ0367-RELATED"/>
    <property type="match status" value="1"/>
</dbReference>
<evidence type="ECO:0000256" key="3">
    <source>
        <dbReference type="ARBA" id="ARBA00023172"/>
    </source>
</evidence>
<dbReference type="InterPro" id="IPR050090">
    <property type="entry name" value="Tyrosine_recombinase_XerCD"/>
</dbReference>
<dbReference type="GO" id="GO:0006310">
    <property type="term" value="P:DNA recombination"/>
    <property type="evidence" value="ECO:0007669"/>
    <property type="project" value="UniProtKB-KW"/>
</dbReference>
<dbReference type="PANTHER" id="PTHR30349">
    <property type="entry name" value="PHAGE INTEGRASE-RELATED"/>
    <property type="match status" value="1"/>
</dbReference>
<evidence type="ECO:0000256" key="1">
    <source>
        <dbReference type="ARBA" id="ARBA00008857"/>
    </source>
</evidence>
<organism evidence="6 7">
    <name type="scientific">Leptolyngbya boryana NIES-2135</name>
    <dbReference type="NCBI Taxonomy" id="1973484"/>
    <lineage>
        <taxon>Bacteria</taxon>
        <taxon>Bacillati</taxon>
        <taxon>Cyanobacteriota</taxon>
        <taxon>Cyanophyceae</taxon>
        <taxon>Leptolyngbyales</taxon>
        <taxon>Leptolyngbyaceae</taxon>
        <taxon>Leptolyngbya group</taxon>
        <taxon>Leptolyngbya</taxon>
    </lineage>
</organism>
<dbReference type="Proteomes" id="UP000217895">
    <property type="component" value="Chromosome"/>
</dbReference>
<keyword evidence="3" id="KW-0233">DNA recombination</keyword>
<accession>A0A1Z4JHB1</accession>
<dbReference type="AlphaFoldDB" id="A0A1Z4JHB1"/>
<feature type="region of interest" description="Disordered" evidence="4">
    <location>
        <begin position="93"/>
        <end position="118"/>
    </location>
</feature>
<protein>
    <submittedName>
        <fullName evidence="6">Phage integrase family protein</fullName>
    </submittedName>
</protein>
<evidence type="ECO:0000313" key="7">
    <source>
        <dbReference type="Proteomes" id="UP000217895"/>
    </source>
</evidence>
<dbReference type="GO" id="GO:0003677">
    <property type="term" value="F:DNA binding"/>
    <property type="evidence" value="ECO:0007669"/>
    <property type="project" value="UniProtKB-KW"/>
</dbReference>
<comment type="similarity">
    <text evidence="1">Belongs to the 'phage' integrase family.</text>
</comment>
<dbReference type="GO" id="GO:0015074">
    <property type="term" value="P:DNA integration"/>
    <property type="evidence" value="ECO:0007669"/>
    <property type="project" value="InterPro"/>
</dbReference>
<name>A0A1Z4JHB1_LEPBY</name>
<evidence type="ECO:0000256" key="2">
    <source>
        <dbReference type="ARBA" id="ARBA00023125"/>
    </source>
</evidence>
<evidence type="ECO:0000259" key="5">
    <source>
        <dbReference type="PROSITE" id="PS51898"/>
    </source>
</evidence>
<dbReference type="Pfam" id="PF00589">
    <property type="entry name" value="Phage_integrase"/>
    <property type="match status" value="1"/>
</dbReference>
<dbReference type="InterPro" id="IPR013762">
    <property type="entry name" value="Integrase-like_cat_sf"/>
</dbReference>
<dbReference type="SUPFAM" id="SSF56349">
    <property type="entry name" value="DNA breaking-rejoining enzymes"/>
    <property type="match status" value="1"/>
</dbReference>
<dbReference type="InterPro" id="IPR002104">
    <property type="entry name" value="Integrase_catalytic"/>
</dbReference>
<evidence type="ECO:0000256" key="4">
    <source>
        <dbReference type="SAM" id="MobiDB-lite"/>
    </source>
</evidence>
<sequence>MPSAKSFKPIDNNGSIAVRFTYPKGQRRTIPLGGRYGDPESMNLAQKVCDRIYRDIVAGEFDFTETRYRNVIERTQADRRKREELDRLKQVRDEESKRLAQEAEKSRRSEKEPSSWEKSIKRLEGINAAIERDRKQKQEKENPHFLPLWDEWVKSLELPARTKEKHYDAIRRMAEKSGNPRLTELEWFTKAELKHTTFNQRRSYLVKFERWVLESRGINPKFNLKSRKAEEFEEDEEPFTREEMKAILDAFRKDSFCPKKSAFKHSHYADYVEFCILTASRPQEAIGLRWKDIDFAHHRLIISTVLARQDKGARKRKELKAGNIKVLPLKGRLLEILETRKPENVEPESLVFPGTKGKPIDDTNFRDRQWIPILNGLKIEYRRFYNIRHSVLTAVVKETGNLMEAAKLAGHKNLRMVQERYGHLVGDTQAFEL</sequence>
<dbReference type="CDD" id="cd00796">
    <property type="entry name" value="INT_Rci_Hp1_C"/>
    <property type="match status" value="1"/>
</dbReference>
<dbReference type="PROSITE" id="PS51898">
    <property type="entry name" value="TYR_RECOMBINASE"/>
    <property type="match status" value="1"/>
</dbReference>
<dbReference type="InterPro" id="IPR011010">
    <property type="entry name" value="DNA_brk_join_enz"/>
</dbReference>
<feature type="domain" description="Tyr recombinase" evidence="5">
    <location>
        <begin position="234"/>
        <end position="433"/>
    </location>
</feature>
<dbReference type="EMBL" id="AP018203">
    <property type="protein sequence ID" value="BAY56058.1"/>
    <property type="molecule type" value="Genomic_DNA"/>
</dbReference>
<keyword evidence="7" id="KW-1185">Reference proteome</keyword>